<dbReference type="Proteomes" id="UP000184111">
    <property type="component" value="Unassembled WGS sequence"/>
</dbReference>
<evidence type="ECO:0000256" key="1">
    <source>
        <dbReference type="ARBA" id="ARBA00007553"/>
    </source>
</evidence>
<organism evidence="6 7">
    <name type="scientific">Actinacidiphila paucisporea</name>
    <dbReference type="NCBI Taxonomy" id="310782"/>
    <lineage>
        <taxon>Bacteria</taxon>
        <taxon>Bacillati</taxon>
        <taxon>Actinomycetota</taxon>
        <taxon>Actinomycetes</taxon>
        <taxon>Kitasatosporales</taxon>
        <taxon>Streptomycetaceae</taxon>
        <taxon>Actinacidiphila</taxon>
    </lineage>
</organism>
<evidence type="ECO:0000313" key="6">
    <source>
        <dbReference type="EMBL" id="SHK59490.1"/>
    </source>
</evidence>
<sequence>MRTRRVWGAALAAAVGVSGMVGLQQAAQGAPGSGAGVTGARAAGPVASSVHTVGLAVSSDGSAVLGRRGTDPFSTVGVSWRDPKAAGPARVEVRTRDAGTGAWSGWHQLDASDPVAGLGAGARGATEPLWVGPSDGVQVQVDGGAGALPAGLRVDMVGDAPSTGGTQAAVAPRDTPRPPGTGPASSVPQPTIVNRAGWGADESISPEDPVYMDDVHGIFVHHTDGAVDYDCADSPSIIRGIYAYHVQTEGWKDIGYNFLVDKCGTVFEGRKGGVDQPVEGAHTAGWNQDTAGIAVLGTYTSVSASNAALTSIARVAAWKLGQYGVDPSSTVTLTTQTTQTSGTGRTFTAGQSYPFAAISAHRDGVATECPGDMLYAQLGTIRSYAAGPVAGLAVSSVSGAAYLDGGTYHTTGPATVNWTTSTPSSLISAFKVLVDGTAATTVAGTARSATVTLPVGTHAVSVQGIHQSGKAATSAATTVVADAPPPATTFHPLTPTRLMDTRYGTGAPKGAVGPGGVVSLPVTGGSTGVPASGVTAVVLNVTATGPTASSYLSVYPDGTARTSASNLNFTPGQTIPNLVVVPVVNGKVDFYNHGGSVNVIADVTGYYTADTTGSTYRTLTPTRLMDTRYGTGVRKGAVGPGGVVSLPVTGGSTGVPASGVTAVVLNVTATGPTASSFVSVYPDGTARTSASNLNFTPGQTIPNLVVVPVVNGKVDFYNHGGSVNLIADISGYYTSATTGAKYSNLGPRRLMDTRSGIGVRTGKVGPGALVSLPVTGDNGVPVSGVTAVVLNVTATGPTASSFVSVYPDGTTRTSASNLNFVKGETIPNLVVVPVVNGKVDFWNAYGTVDLIADIMGYYTG</sequence>
<dbReference type="SUPFAM" id="SSF55846">
    <property type="entry name" value="N-acetylmuramoyl-L-alanine amidase-like"/>
    <property type="match status" value="1"/>
</dbReference>
<evidence type="ECO:0000259" key="4">
    <source>
        <dbReference type="SMART" id="SM00644"/>
    </source>
</evidence>
<evidence type="ECO:0000259" key="5">
    <source>
        <dbReference type="SMART" id="SM00701"/>
    </source>
</evidence>
<dbReference type="InterPro" id="IPR036505">
    <property type="entry name" value="Amidase/PGRP_sf"/>
</dbReference>
<comment type="similarity">
    <text evidence="1">Belongs to the N-acetylmuramoyl-L-alanine amidase 2 family.</text>
</comment>
<feature type="signal peptide" evidence="3">
    <location>
        <begin position="1"/>
        <end position="26"/>
    </location>
</feature>
<dbReference type="EMBL" id="FRBI01000001">
    <property type="protein sequence ID" value="SHK59490.1"/>
    <property type="molecule type" value="Genomic_DNA"/>
</dbReference>
<feature type="chain" id="PRO_5013042460" evidence="3">
    <location>
        <begin position="27"/>
        <end position="860"/>
    </location>
</feature>
<feature type="domain" description="N-acetylmuramoyl-L-alanine amidase" evidence="4">
    <location>
        <begin position="204"/>
        <end position="371"/>
    </location>
</feature>
<accession>A0A1M6TRE5</accession>
<evidence type="ECO:0000313" key="7">
    <source>
        <dbReference type="Proteomes" id="UP000184111"/>
    </source>
</evidence>
<reference evidence="6 7" key="1">
    <citation type="submission" date="2016-11" db="EMBL/GenBank/DDBJ databases">
        <authorList>
            <person name="Jaros S."/>
            <person name="Januszkiewicz K."/>
            <person name="Wedrychowicz H."/>
        </authorList>
    </citation>
    <scope>NUCLEOTIDE SEQUENCE [LARGE SCALE GENOMIC DNA]</scope>
    <source>
        <strain evidence="6 7">CGMCC 4.2025</strain>
    </source>
</reference>
<protein>
    <submittedName>
        <fullName evidence="6">N-acetylmuramoyl-L-alanine amidase</fullName>
    </submittedName>
</protein>
<dbReference type="InterPro" id="IPR015510">
    <property type="entry name" value="PGRP"/>
</dbReference>
<dbReference type="SMART" id="SM00644">
    <property type="entry name" value="Ami_2"/>
    <property type="match status" value="1"/>
</dbReference>
<name>A0A1M6TRE5_9ACTN</name>
<dbReference type="SMART" id="SM00701">
    <property type="entry name" value="PGRP"/>
    <property type="match status" value="1"/>
</dbReference>
<proteinExistence type="inferred from homology"/>
<dbReference type="GO" id="GO:0008745">
    <property type="term" value="F:N-acetylmuramoyl-L-alanine amidase activity"/>
    <property type="evidence" value="ECO:0007669"/>
    <property type="project" value="InterPro"/>
</dbReference>
<dbReference type="AlphaFoldDB" id="A0A1M6TRE5"/>
<feature type="domain" description="Peptidoglycan recognition protein family" evidence="5">
    <location>
        <begin position="190"/>
        <end position="338"/>
    </location>
</feature>
<feature type="region of interest" description="Disordered" evidence="2">
    <location>
        <begin position="159"/>
        <end position="190"/>
    </location>
</feature>
<dbReference type="Pfam" id="PF01510">
    <property type="entry name" value="Amidase_2"/>
    <property type="match status" value="1"/>
</dbReference>
<dbReference type="InterPro" id="IPR006619">
    <property type="entry name" value="PGRP_domain_met/bac"/>
</dbReference>
<dbReference type="GO" id="GO:0008270">
    <property type="term" value="F:zinc ion binding"/>
    <property type="evidence" value="ECO:0007669"/>
    <property type="project" value="InterPro"/>
</dbReference>
<evidence type="ECO:0000256" key="3">
    <source>
        <dbReference type="SAM" id="SignalP"/>
    </source>
</evidence>
<keyword evidence="7" id="KW-1185">Reference proteome</keyword>
<evidence type="ECO:0000256" key="2">
    <source>
        <dbReference type="SAM" id="MobiDB-lite"/>
    </source>
</evidence>
<dbReference type="InterPro" id="IPR002502">
    <property type="entry name" value="Amidase_domain"/>
</dbReference>
<dbReference type="PANTHER" id="PTHR11022:SF41">
    <property type="entry name" value="PEPTIDOGLYCAN-RECOGNITION PROTEIN LC-RELATED"/>
    <property type="match status" value="1"/>
</dbReference>
<gene>
    <name evidence="6" type="ORF">SAMN05216499_101128</name>
</gene>
<keyword evidence="3" id="KW-0732">Signal</keyword>
<dbReference type="PANTHER" id="PTHR11022">
    <property type="entry name" value="PEPTIDOGLYCAN RECOGNITION PROTEIN"/>
    <property type="match status" value="1"/>
</dbReference>
<dbReference type="GO" id="GO:0009253">
    <property type="term" value="P:peptidoglycan catabolic process"/>
    <property type="evidence" value="ECO:0007669"/>
    <property type="project" value="InterPro"/>
</dbReference>
<dbReference type="CDD" id="cd06583">
    <property type="entry name" value="PGRP"/>
    <property type="match status" value="1"/>
</dbReference>
<dbReference type="Gene3D" id="3.40.80.10">
    <property type="entry name" value="Peptidoglycan recognition protein-like"/>
    <property type="match status" value="1"/>
</dbReference>